<organism evidence="1 2">
    <name type="scientific">Malus domestica</name>
    <name type="common">Apple</name>
    <name type="synonym">Pyrus malus</name>
    <dbReference type="NCBI Taxonomy" id="3750"/>
    <lineage>
        <taxon>Eukaryota</taxon>
        <taxon>Viridiplantae</taxon>
        <taxon>Streptophyta</taxon>
        <taxon>Embryophyta</taxon>
        <taxon>Tracheophyta</taxon>
        <taxon>Spermatophyta</taxon>
        <taxon>Magnoliopsida</taxon>
        <taxon>eudicotyledons</taxon>
        <taxon>Gunneridae</taxon>
        <taxon>Pentapetalae</taxon>
        <taxon>rosids</taxon>
        <taxon>fabids</taxon>
        <taxon>Rosales</taxon>
        <taxon>Rosaceae</taxon>
        <taxon>Amygdaloideae</taxon>
        <taxon>Maleae</taxon>
        <taxon>Malus</taxon>
    </lineage>
</organism>
<reference evidence="1 2" key="1">
    <citation type="submission" date="2018-10" db="EMBL/GenBank/DDBJ databases">
        <title>A high-quality apple genome assembly.</title>
        <authorList>
            <person name="Hu J."/>
        </authorList>
    </citation>
    <scope>NUCLEOTIDE SEQUENCE [LARGE SCALE GENOMIC DNA]</scope>
    <source>
        <strain evidence="2">cv. HFTH1</strain>
        <tissue evidence="1">Young leaf</tissue>
    </source>
</reference>
<name>A0A498JEM7_MALDO</name>
<dbReference type="PANTHER" id="PTHR33325:SF11">
    <property type="entry name" value="COLD SHOCK DOMAIN-CONTAINING PROTEIN 4-LIKE"/>
    <property type="match status" value="1"/>
</dbReference>
<protein>
    <submittedName>
        <fullName evidence="1">Uncharacterized protein</fullName>
    </submittedName>
</protein>
<keyword evidence="2" id="KW-1185">Reference proteome</keyword>
<evidence type="ECO:0000313" key="2">
    <source>
        <dbReference type="Proteomes" id="UP000290289"/>
    </source>
</evidence>
<dbReference type="PANTHER" id="PTHR33325">
    <property type="entry name" value="ZINC FINGER, CCHC-TYPE-RELATED"/>
    <property type="match status" value="1"/>
</dbReference>
<dbReference type="EMBL" id="RDQH01000333">
    <property type="protein sequence ID" value="RXH94148.1"/>
    <property type="molecule type" value="Genomic_DNA"/>
</dbReference>
<dbReference type="AlphaFoldDB" id="A0A498JEM7"/>
<evidence type="ECO:0000313" key="1">
    <source>
        <dbReference type="EMBL" id="RXH94148.1"/>
    </source>
</evidence>
<gene>
    <name evidence="1" type="ORF">DVH24_016215</name>
</gene>
<proteinExistence type="predicted"/>
<comment type="caution">
    <text evidence="1">The sequence shown here is derived from an EMBL/GenBank/DDBJ whole genome shotgun (WGS) entry which is preliminary data.</text>
</comment>
<accession>A0A498JEM7</accession>
<sequence>MINFLDVFDLNYPKWVQEVKLHLTAKNLIDITAAAISPRKTVSTSHAENIILQQEYRAHDFQKFSNLISGLLVDEKNNQLLMEKSGITASNVVPLREANASMQQGPKCQMWHVGRSMGASDRGRQTYSEAKSLNAALSATL</sequence>
<dbReference type="Proteomes" id="UP000290289">
    <property type="component" value="Chromosome 7"/>
</dbReference>